<organism evidence="16 17">
    <name type="scientific">Globodera rostochiensis</name>
    <name type="common">Golden nematode worm</name>
    <name type="synonym">Heterodera rostochiensis</name>
    <dbReference type="NCBI Taxonomy" id="31243"/>
    <lineage>
        <taxon>Eukaryota</taxon>
        <taxon>Metazoa</taxon>
        <taxon>Ecdysozoa</taxon>
        <taxon>Nematoda</taxon>
        <taxon>Chromadorea</taxon>
        <taxon>Rhabditida</taxon>
        <taxon>Tylenchina</taxon>
        <taxon>Tylenchomorpha</taxon>
        <taxon>Tylenchoidea</taxon>
        <taxon>Heteroderidae</taxon>
        <taxon>Heteroderinae</taxon>
        <taxon>Globodera</taxon>
    </lineage>
</organism>
<keyword evidence="3" id="KW-1003">Cell membrane</keyword>
<evidence type="ECO:0000256" key="6">
    <source>
        <dbReference type="ARBA" id="ARBA00023157"/>
    </source>
</evidence>
<dbReference type="Proteomes" id="UP000887572">
    <property type="component" value="Unplaced"/>
</dbReference>
<comment type="function">
    <text evidence="12">Bifunctional regulator of neuronal activity in the mushroom body, and possibly other regions of the brain, that acts as a signaling molecule required for homeostatic regulation of sleep under normal conditions and after sleep deprivation. Reduces neuronal excitability by enhancing Sh/shaker K(+) channel activity; possibly by stabilizing Sh/shaker to increase protein levels, accelerating its activation kinetics, slowing C-type inactivation and enhancing recovery from inactivation. Specifically affects the A-type K(+) current. Antagonizes nicotinic acetylcholine receptors (nAChRs) to reduce synaptic transmission, possibly by preventing their localization to the cell surface. Required for regulation of neuromuscular excitability and plasticity at neuromuscular junctions.</text>
</comment>
<keyword evidence="14" id="KW-0472">Membrane</keyword>
<dbReference type="Pfam" id="PF17064">
    <property type="entry name" value="QVR"/>
    <property type="match status" value="1"/>
</dbReference>
<comment type="subunit">
    <text evidence="13">Interacts (via loop 2 of the three-fingered Ly-6 domain) with Sh/shaker; this interaction may stabilize both components of the complex and may be required for targeting or retention of Sh/shaker to neural cell projections. Interacts (via loop 2 of the three-fingered Ly-6 domain) with nAChRalpha3 and potentially other nicotinic acetylcholine receptors; this interaction is required for antagonism of nicotinic acetylcholine receptors.</text>
</comment>
<dbReference type="WBParaSite" id="Gr19_v10_g1506.t1">
    <property type="protein sequence ID" value="Gr19_v10_g1506.t1"/>
    <property type="gene ID" value="Gr19_v10_g1506"/>
</dbReference>
<evidence type="ECO:0000256" key="1">
    <source>
        <dbReference type="ARBA" id="ARBA00004471"/>
    </source>
</evidence>
<keyword evidence="7" id="KW-0325">Glycoprotein</keyword>
<dbReference type="AlphaFoldDB" id="A0A914HBG5"/>
<evidence type="ECO:0000256" key="8">
    <source>
        <dbReference type="ARBA" id="ARBA00031037"/>
    </source>
</evidence>
<keyword evidence="16" id="KW-1185">Reference proteome</keyword>
<dbReference type="GO" id="GO:0048511">
    <property type="term" value="P:rhythmic process"/>
    <property type="evidence" value="ECO:0007669"/>
    <property type="project" value="UniProtKB-KW"/>
</dbReference>
<protein>
    <recommendedName>
        <fullName evidence="10">UPAR/Ly6 domain-containing protein qvr</fullName>
    </recommendedName>
    <alternativeName>
        <fullName evidence="11">Protein quiver</fullName>
    </alternativeName>
    <alternativeName>
        <fullName evidence="8">Protein sleepless</fullName>
    </alternativeName>
</protein>
<dbReference type="InterPro" id="IPR031424">
    <property type="entry name" value="QVR-like"/>
</dbReference>
<dbReference type="InterPro" id="IPR050975">
    <property type="entry name" value="Sleep_regulator"/>
</dbReference>
<evidence type="ECO:0000256" key="13">
    <source>
        <dbReference type="ARBA" id="ARBA00046769"/>
    </source>
</evidence>
<evidence type="ECO:0000256" key="9">
    <source>
        <dbReference type="ARBA" id="ARBA00044499"/>
    </source>
</evidence>
<dbReference type="GO" id="GO:0045121">
    <property type="term" value="C:membrane raft"/>
    <property type="evidence" value="ECO:0007669"/>
    <property type="project" value="UniProtKB-SubCell"/>
</dbReference>
<feature type="transmembrane region" description="Helical" evidence="14">
    <location>
        <begin position="153"/>
        <end position="172"/>
    </location>
</feature>
<keyword evidence="6" id="KW-1015">Disulfide bond</keyword>
<evidence type="ECO:0000256" key="14">
    <source>
        <dbReference type="SAM" id="Phobius"/>
    </source>
</evidence>
<dbReference type="GO" id="GO:0032222">
    <property type="term" value="P:regulation of synaptic transmission, cholinergic"/>
    <property type="evidence" value="ECO:0007669"/>
    <property type="project" value="InterPro"/>
</dbReference>
<feature type="chain" id="PRO_5037087842" description="UPAR/Ly6 domain-containing protein qvr" evidence="15">
    <location>
        <begin position="24"/>
        <end position="173"/>
    </location>
</feature>
<dbReference type="PANTHER" id="PTHR33562:SF31">
    <property type="entry name" value="PROTEIN QUIVER"/>
    <property type="match status" value="1"/>
</dbReference>
<sequence>MSFKFFIFSLLLALFNRCAFVFSASPASPLHCYSCSSIDAVRLMAELRDPNWRNWLEKVRMVPRTAKCADPFKIVSALRHGVRSQSCTEGICLKLWFRDHQRGGDGHVWRWCAPNGEGRLREDCTRISRSSQGELELCTCEGNLCNGSMARQIAILLVTFCLHFFVYHFVYIA</sequence>
<keyword evidence="5" id="KW-0090">Biological rhythms</keyword>
<keyword evidence="4 15" id="KW-0732">Signal</keyword>
<accession>A0A914HBG5</accession>
<evidence type="ECO:0000256" key="4">
    <source>
        <dbReference type="ARBA" id="ARBA00022729"/>
    </source>
</evidence>
<comment type="similarity">
    <text evidence="2">Belongs to the quiver family.</text>
</comment>
<dbReference type="GO" id="GO:0030431">
    <property type="term" value="P:sleep"/>
    <property type="evidence" value="ECO:0007669"/>
    <property type="project" value="InterPro"/>
</dbReference>
<keyword evidence="14" id="KW-0812">Transmembrane</keyword>
<dbReference type="PANTHER" id="PTHR33562">
    <property type="entry name" value="ATILLA, ISOFORM B-RELATED-RELATED"/>
    <property type="match status" value="1"/>
</dbReference>
<evidence type="ECO:0000256" key="5">
    <source>
        <dbReference type="ARBA" id="ARBA00023108"/>
    </source>
</evidence>
<evidence type="ECO:0000256" key="11">
    <source>
        <dbReference type="ARBA" id="ARBA00044561"/>
    </source>
</evidence>
<reference evidence="17" key="1">
    <citation type="submission" date="2022-11" db="UniProtKB">
        <authorList>
            <consortium name="WormBaseParasite"/>
        </authorList>
    </citation>
    <scope>IDENTIFICATION</scope>
</reference>
<evidence type="ECO:0000256" key="7">
    <source>
        <dbReference type="ARBA" id="ARBA00023180"/>
    </source>
</evidence>
<evidence type="ECO:0000256" key="3">
    <source>
        <dbReference type="ARBA" id="ARBA00022475"/>
    </source>
</evidence>
<proteinExistence type="inferred from homology"/>
<evidence type="ECO:0000256" key="10">
    <source>
        <dbReference type="ARBA" id="ARBA00044524"/>
    </source>
</evidence>
<comment type="subcellular location">
    <subcellularLocation>
        <location evidence="1">Cell membrane</location>
        <topology evidence="1">Lipid-anchor</topology>
        <topology evidence="1">GPI-anchor</topology>
        <orientation evidence="1">Extracellular side</orientation>
    </subcellularLocation>
    <subcellularLocation>
        <location evidence="9">Membrane raft</location>
        <topology evidence="9">Lipid-anchor</topology>
        <topology evidence="9">GPI-anchor</topology>
        <orientation evidence="9">Extracellular side</orientation>
    </subcellularLocation>
</comment>
<dbReference type="GO" id="GO:0005886">
    <property type="term" value="C:plasma membrane"/>
    <property type="evidence" value="ECO:0007669"/>
    <property type="project" value="UniProtKB-SubCell"/>
</dbReference>
<evidence type="ECO:0000313" key="17">
    <source>
        <dbReference type="WBParaSite" id="Gr19_v10_g1506.t1"/>
    </source>
</evidence>
<feature type="signal peptide" evidence="15">
    <location>
        <begin position="1"/>
        <end position="23"/>
    </location>
</feature>
<evidence type="ECO:0000256" key="2">
    <source>
        <dbReference type="ARBA" id="ARBA00010522"/>
    </source>
</evidence>
<evidence type="ECO:0000256" key="15">
    <source>
        <dbReference type="SAM" id="SignalP"/>
    </source>
</evidence>
<name>A0A914HBG5_GLORO</name>
<evidence type="ECO:0000313" key="16">
    <source>
        <dbReference type="Proteomes" id="UP000887572"/>
    </source>
</evidence>
<keyword evidence="14" id="KW-1133">Transmembrane helix</keyword>
<evidence type="ECO:0000256" key="12">
    <source>
        <dbReference type="ARBA" id="ARBA00045788"/>
    </source>
</evidence>